<dbReference type="AlphaFoldDB" id="A0A238UL88"/>
<evidence type="ECO:0000313" key="1">
    <source>
        <dbReference type="EMBL" id="SNR22795.1"/>
    </source>
</evidence>
<dbReference type="Proteomes" id="UP000292859">
    <property type="component" value="Unassembled WGS sequence"/>
</dbReference>
<keyword evidence="4" id="KW-1185">Reference proteome</keyword>
<sequence>MLQFDVAKWRNLGLDAELAALLAACVNAANRTPKAGRGIRSMTADPGGGMRVLMTDGSEILLNEIRASLAEADEAAIAAARDAAAAVDEALADLPLSIMDLDIEDGRLIKILGDGSRVIGPILTVGGGSPVPVWDVSGGAGAITIFAMPPVARLGGSGGVGSITITED</sequence>
<evidence type="ECO:0000313" key="4">
    <source>
        <dbReference type="Proteomes" id="UP000292859"/>
    </source>
</evidence>
<organism evidence="1 3">
    <name type="scientific">Paracoccus sediminis</name>
    <dbReference type="NCBI Taxonomy" id="1214787"/>
    <lineage>
        <taxon>Bacteria</taxon>
        <taxon>Pseudomonadati</taxon>
        <taxon>Pseudomonadota</taxon>
        <taxon>Alphaproteobacteria</taxon>
        <taxon>Rhodobacterales</taxon>
        <taxon>Paracoccaceae</taxon>
        <taxon>Paracoccus</taxon>
    </lineage>
</organism>
<protein>
    <submittedName>
        <fullName evidence="1">Uncharacterized protein</fullName>
    </submittedName>
</protein>
<accession>A0A238UL88</accession>
<name>A0A238UL88_9RHOB</name>
<gene>
    <name evidence="2" type="ORF">EYF88_02850</name>
    <name evidence="1" type="ORF">SAMN06265378_10154</name>
</gene>
<reference evidence="2 4" key="3">
    <citation type="submission" date="2019-02" db="EMBL/GenBank/DDBJ databases">
        <authorList>
            <person name="Zhang G."/>
        </authorList>
    </citation>
    <scope>NUCLEOTIDE SEQUENCE [LARGE SCALE GENOMIC DNA]</scope>
    <source>
        <strain evidence="2 4">CMB17</strain>
    </source>
</reference>
<evidence type="ECO:0000313" key="3">
    <source>
        <dbReference type="Proteomes" id="UP000198409"/>
    </source>
</evidence>
<reference evidence="3" key="1">
    <citation type="submission" date="2017-06" db="EMBL/GenBank/DDBJ databases">
        <authorList>
            <person name="Varghese N."/>
            <person name="Submissions S."/>
        </authorList>
    </citation>
    <scope>NUCLEOTIDE SEQUENCE [LARGE SCALE GENOMIC DNA]</scope>
    <source>
        <strain evidence="3">DSM 26170</strain>
    </source>
</reference>
<dbReference type="EMBL" id="FZNM01000001">
    <property type="protein sequence ID" value="SNR22795.1"/>
    <property type="molecule type" value="Genomic_DNA"/>
</dbReference>
<reference evidence="1" key="2">
    <citation type="submission" date="2017-06" db="EMBL/GenBank/DDBJ databases">
        <authorList>
            <person name="Kim H.J."/>
            <person name="Triplett B.A."/>
        </authorList>
    </citation>
    <scope>NUCLEOTIDE SEQUENCE [LARGE SCALE GENOMIC DNA]</scope>
    <source>
        <strain evidence="1">DSM 26170</strain>
    </source>
</reference>
<evidence type="ECO:0000313" key="2">
    <source>
        <dbReference type="EMBL" id="TBN53149.1"/>
    </source>
</evidence>
<dbReference type="RefSeq" id="WP_089386183.1">
    <property type="nucleotide sequence ID" value="NZ_FZNM01000001.1"/>
</dbReference>
<dbReference type="EMBL" id="SIRL01000001">
    <property type="protein sequence ID" value="TBN53149.1"/>
    <property type="molecule type" value="Genomic_DNA"/>
</dbReference>
<dbReference type="Proteomes" id="UP000198409">
    <property type="component" value="Unassembled WGS sequence"/>
</dbReference>
<proteinExistence type="predicted"/>